<proteinExistence type="predicted"/>
<evidence type="ECO:0000256" key="1">
    <source>
        <dbReference type="SAM" id="MobiDB-lite"/>
    </source>
</evidence>
<dbReference type="Proteomes" id="UP000268059">
    <property type="component" value="Chromosome"/>
</dbReference>
<feature type="domain" description="GGDEF" evidence="3">
    <location>
        <begin position="458"/>
        <end position="590"/>
    </location>
</feature>
<dbReference type="SMART" id="SM00267">
    <property type="entry name" value="GGDEF"/>
    <property type="match status" value="1"/>
</dbReference>
<dbReference type="InterPro" id="IPR035965">
    <property type="entry name" value="PAS-like_dom_sf"/>
</dbReference>
<dbReference type="InterPro" id="IPR029787">
    <property type="entry name" value="Nucleotide_cyclase"/>
</dbReference>
<dbReference type="PROSITE" id="PS50112">
    <property type="entry name" value="PAS"/>
    <property type="match status" value="1"/>
</dbReference>
<dbReference type="Pfam" id="PF00990">
    <property type="entry name" value="GGDEF"/>
    <property type="match status" value="1"/>
</dbReference>
<feature type="region of interest" description="Disordered" evidence="1">
    <location>
        <begin position="1"/>
        <end position="20"/>
    </location>
</feature>
<dbReference type="NCBIfam" id="TIGR00229">
    <property type="entry name" value="sensory_box"/>
    <property type="match status" value="1"/>
</dbReference>
<organism evidence="4 5">
    <name type="scientific">Intestinibaculum porci</name>
    <dbReference type="NCBI Taxonomy" id="2487118"/>
    <lineage>
        <taxon>Bacteria</taxon>
        <taxon>Bacillati</taxon>
        <taxon>Bacillota</taxon>
        <taxon>Erysipelotrichia</taxon>
        <taxon>Erysipelotrichales</taxon>
        <taxon>Erysipelotrichaceae</taxon>
        <taxon>Intestinibaculum</taxon>
    </lineage>
</organism>
<dbReference type="EMBL" id="AP019309">
    <property type="protein sequence ID" value="BBH26164.1"/>
    <property type="molecule type" value="Genomic_DNA"/>
</dbReference>
<reference evidence="4 5" key="1">
    <citation type="submission" date="2018-11" db="EMBL/GenBank/DDBJ databases">
        <title>Novel Erysipelotrichaceae bacterium isolated from small intestine of a swine.</title>
        <authorList>
            <person name="Kim J.S."/>
            <person name="Choe H."/>
            <person name="Lee Y.R."/>
            <person name="Kim K.M."/>
            <person name="Park D.S."/>
        </authorList>
    </citation>
    <scope>NUCLEOTIDE SEQUENCE [LARGE SCALE GENOMIC DNA]</scope>
    <source>
        <strain evidence="4 5">SG0102</strain>
    </source>
</reference>
<name>A0A3G9JTF4_9FIRM</name>
<dbReference type="OrthoDB" id="9807794at2"/>
<dbReference type="Gene3D" id="3.30.450.20">
    <property type="entry name" value="PAS domain"/>
    <property type="match status" value="2"/>
</dbReference>
<dbReference type="NCBIfam" id="TIGR00254">
    <property type="entry name" value="GGDEF"/>
    <property type="match status" value="1"/>
</dbReference>
<sequence length="594" mass="67968">MCESSLKDHKDIKKIDKDQEKDESSFPDLIYKSPMPFFAKDRKHRYIGASLPFLNYVGLTSEELMGKTDADFAWLSHHDTYRQMEEATLHAGKSFDHFMIKGTFNGENRTIYVTQWPTYAHGHITGLMGYFFDEDHIPYKQSGFHLPKWLEVSAFVDQLKILEKDYRQHNTYFGVIFVSLHDDAQKMSNDLTKQCQDVISKVVNAPASMTCLEMNRFAIALAKHSPEELTKMADAICDGLEAMSVSDQDFASLSVKTHILYAPDIAEIHERLMRTLFDEHAEIMHYEENAEYNTLLRSIISDLPFGCYVIKPDHTLLYWNKKAEELLGFKAHEMEGKKCTDMPLGCAFTSGMPIPAMSCPAMVAAATGRPYTTQMFMKRVNGKELLMQNTLVPIKDQKGQVLELVSVFVPLIQEDYDAALVNKIYELTTRDALTCLPGRKYMENCIAEAIETYQRTKHPFAILFADMNNFHAINNTYGHDAGDAILRMLALALRKYGRKTDRFCRWGGDEFVGLLQLRDPQEIIIAARRLKKISEECCEVVDGKKIYCEAAIGITVVKEDDTIDSLIKRADTYMYQAKKEKKDRIITDYNTDDD</sequence>
<gene>
    <name evidence="4" type="ORF">SG0102_10980</name>
</gene>
<dbReference type="PANTHER" id="PTHR44757">
    <property type="entry name" value="DIGUANYLATE CYCLASE DGCP"/>
    <property type="match status" value="1"/>
</dbReference>
<dbReference type="CDD" id="cd00130">
    <property type="entry name" value="PAS"/>
    <property type="match status" value="2"/>
</dbReference>
<evidence type="ECO:0000313" key="4">
    <source>
        <dbReference type="EMBL" id="BBH26164.1"/>
    </source>
</evidence>
<dbReference type="Pfam" id="PF08448">
    <property type="entry name" value="PAS_4"/>
    <property type="match status" value="1"/>
</dbReference>
<keyword evidence="5" id="KW-1185">Reference proteome</keyword>
<dbReference type="InterPro" id="IPR013656">
    <property type="entry name" value="PAS_4"/>
</dbReference>
<evidence type="ECO:0000313" key="5">
    <source>
        <dbReference type="Proteomes" id="UP000268059"/>
    </source>
</evidence>
<dbReference type="Gene3D" id="3.30.70.270">
    <property type="match status" value="1"/>
</dbReference>
<protein>
    <recommendedName>
        <fullName evidence="6">Diguanylate cyclase</fullName>
    </recommendedName>
</protein>
<evidence type="ECO:0000259" key="3">
    <source>
        <dbReference type="PROSITE" id="PS50887"/>
    </source>
</evidence>
<dbReference type="InterPro" id="IPR043128">
    <property type="entry name" value="Rev_trsase/Diguanyl_cyclase"/>
</dbReference>
<dbReference type="PANTHER" id="PTHR44757:SF2">
    <property type="entry name" value="BIOFILM ARCHITECTURE MAINTENANCE PROTEIN MBAA"/>
    <property type="match status" value="1"/>
</dbReference>
<dbReference type="RefSeq" id="WP_125119066.1">
    <property type="nucleotide sequence ID" value="NZ_AP019309.1"/>
</dbReference>
<dbReference type="CDD" id="cd01949">
    <property type="entry name" value="GGDEF"/>
    <property type="match status" value="1"/>
</dbReference>
<dbReference type="InParanoid" id="A0A3G9JTF4"/>
<dbReference type="SUPFAM" id="SSF55785">
    <property type="entry name" value="PYP-like sensor domain (PAS domain)"/>
    <property type="match status" value="2"/>
</dbReference>
<dbReference type="SUPFAM" id="SSF55073">
    <property type="entry name" value="Nucleotide cyclase"/>
    <property type="match status" value="1"/>
</dbReference>
<dbReference type="AlphaFoldDB" id="A0A3G9JTF4"/>
<dbReference type="InterPro" id="IPR000014">
    <property type="entry name" value="PAS"/>
</dbReference>
<dbReference type="PROSITE" id="PS50887">
    <property type="entry name" value="GGDEF"/>
    <property type="match status" value="1"/>
</dbReference>
<accession>A0A3G9JTF4</accession>
<evidence type="ECO:0000259" key="2">
    <source>
        <dbReference type="PROSITE" id="PS50112"/>
    </source>
</evidence>
<dbReference type="InterPro" id="IPR000160">
    <property type="entry name" value="GGDEF_dom"/>
</dbReference>
<dbReference type="SMART" id="SM00091">
    <property type="entry name" value="PAS"/>
    <property type="match status" value="2"/>
</dbReference>
<dbReference type="KEGG" id="ebm:SG0102_10980"/>
<dbReference type="InterPro" id="IPR052155">
    <property type="entry name" value="Biofilm_reg_signaling"/>
</dbReference>
<feature type="domain" description="PAS" evidence="2">
    <location>
        <begin position="292"/>
        <end position="337"/>
    </location>
</feature>
<evidence type="ECO:0008006" key="6">
    <source>
        <dbReference type="Google" id="ProtNLM"/>
    </source>
</evidence>